<evidence type="ECO:0000313" key="2">
    <source>
        <dbReference type="EMBL" id="KAI3939935.1"/>
    </source>
</evidence>
<evidence type="ECO:0000259" key="1">
    <source>
        <dbReference type="Pfam" id="PF17800"/>
    </source>
</evidence>
<reference evidence="2" key="1">
    <citation type="submission" date="2022-04" db="EMBL/GenBank/DDBJ databases">
        <title>A functionally conserved STORR gene fusion in Papaver species that diverged 16.8 million years ago.</title>
        <authorList>
            <person name="Catania T."/>
        </authorList>
    </citation>
    <scope>NUCLEOTIDE SEQUENCE</scope>
    <source>
        <strain evidence="2">S-188037</strain>
    </source>
</reference>
<protein>
    <recommendedName>
        <fullName evidence="1">Nucleoplasmin-like domain-containing protein</fullName>
    </recommendedName>
</protein>
<dbReference type="Gene3D" id="2.60.120.340">
    <property type="entry name" value="Nucleoplasmin core domain"/>
    <property type="match status" value="1"/>
</dbReference>
<proteinExistence type="predicted"/>
<feature type="domain" description="Nucleoplasmin-like" evidence="1">
    <location>
        <begin position="3"/>
        <end position="103"/>
    </location>
</feature>
<organism evidence="2 3">
    <name type="scientific">Papaver atlanticum</name>
    <dbReference type="NCBI Taxonomy" id="357466"/>
    <lineage>
        <taxon>Eukaryota</taxon>
        <taxon>Viridiplantae</taxon>
        <taxon>Streptophyta</taxon>
        <taxon>Embryophyta</taxon>
        <taxon>Tracheophyta</taxon>
        <taxon>Spermatophyta</taxon>
        <taxon>Magnoliopsida</taxon>
        <taxon>Ranunculales</taxon>
        <taxon>Papaveraceae</taxon>
        <taxon>Papaveroideae</taxon>
        <taxon>Papaver</taxon>
    </lineage>
</organism>
<accession>A0AAD4T4F9</accession>
<comment type="caution">
    <text evidence="2">The sequence shown here is derived from an EMBL/GenBank/DDBJ whole genome shotgun (WGS) entry which is preliminary data.</text>
</comment>
<dbReference type="AlphaFoldDB" id="A0AAD4T4F9"/>
<dbReference type="Proteomes" id="UP001202328">
    <property type="component" value="Unassembled WGS sequence"/>
</dbReference>
<name>A0AAD4T4F9_9MAGN</name>
<dbReference type="InterPro" id="IPR041232">
    <property type="entry name" value="NPL"/>
</dbReference>
<sequence length="143" mass="15652">MTFWGIELKEGKLITLKFPKAKGRLRVTKACLGHDSYPNMDAKILIECSVQGQTPIVLCSLEKPGKRNMCPLDIEFGEDDGEVCFSVSGCKFKESVHLSGYLIESNGLGIILGSSPKVYQSPSSTKLARGETFKAWVGPLKEP</sequence>
<dbReference type="Pfam" id="PF17800">
    <property type="entry name" value="NPL"/>
    <property type="match status" value="1"/>
</dbReference>
<dbReference type="EMBL" id="JAJJMB010005286">
    <property type="protein sequence ID" value="KAI3939935.1"/>
    <property type="molecule type" value="Genomic_DNA"/>
</dbReference>
<keyword evidence="3" id="KW-1185">Reference proteome</keyword>
<evidence type="ECO:0000313" key="3">
    <source>
        <dbReference type="Proteomes" id="UP001202328"/>
    </source>
</evidence>
<gene>
    <name evidence="2" type="ORF">MKW98_029711</name>
</gene>